<dbReference type="PANTHER" id="PTHR30348">
    <property type="entry name" value="UNCHARACTERIZED PROTEIN YECE"/>
    <property type="match status" value="1"/>
</dbReference>
<dbReference type="Pfam" id="PF01904">
    <property type="entry name" value="DUF72"/>
    <property type="match status" value="1"/>
</dbReference>
<dbReference type="EMBL" id="JBBLZC010000007">
    <property type="protein sequence ID" value="MEK0083206.1"/>
    <property type="molecule type" value="Genomic_DNA"/>
</dbReference>
<organism evidence="1 2">
    <name type="scientific">Benzoatithermus flavus</name>
    <dbReference type="NCBI Taxonomy" id="3108223"/>
    <lineage>
        <taxon>Bacteria</taxon>
        <taxon>Pseudomonadati</taxon>
        <taxon>Pseudomonadota</taxon>
        <taxon>Alphaproteobacteria</taxon>
        <taxon>Geminicoccales</taxon>
        <taxon>Geminicoccaceae</taxon>
        <taxon>Benzoatithermus</taxon>
    </lineage>
</organism>
<name>A0ABU8XQR1_9PROT</name>
<dbReference type="InterPro" id="IPR002763">
    <property type="entry name" value="DUF72"/>
</dbReference>
<protein>
    <submittedName>
        <fullName evidence="1">DUF72 domain-containing protein</fullName>
    </submittedName>
</protein>
<gene>
    <name evidence="1" type="ORF">U1T56_08580</name>
</gene>
<dbReference type="SUPFAM" id="SSF117396">
    <property type="entry name" value="TM1631-like"/>
    <property type="match status" value="1"/>
</dbReference>
<proteinExistence type="predicted"/>
<dbReference type="PANTHER" id="PTHR30348:SF4">
    <property type="entry name" value="DUF72 DOMAIN-CONTAINING PROTEIN"/>
    <property type="match status" value="1"/>
</dbReference>
<evidence type="ECO:0000313" key="2">
    <source>
        <dbReference type="Proteomes" id="UP001375743"/>
    </source>
</evidence>
<comment type="caution">
    <text evidence="1">The sequence shown here is derived from an EMBL/GenBank/DDBJ whole genome shotgun (WGS) entry which is preliminary data.</text>
</comment>
<accession>A0ABU8XQR1</accession>
<dbReference type="Gene3D" id="3.20.20.410">
    <property type="entry name" value="Protein of unknown function UPF0759"/>
    <property type="match status" value="1"/>
</dbReference>
<evidence type="ECO:0000313" key="1">
    <source>
        <dbReference type="EMBL" id="MEK0083206.1"/>
    </source>
</evidence>
<reference evidence="1 2" key="1">
    <citation type="submission" date="2024-01" db="EMBL/GenBank/DDBJ databases">
        <title>Multi-omics insights into the function and evolution of sodium benzoate biodegradation pathways in Benzoatithermus flavus gen. nov., sp. nov. from hot spring.</title>
        <authorList>
            <person name="Hu C.-J."/>
            <person name="Li W.-J."/>
        </authorList>
    </citation>
    <scope>NUCLEOTIDE SEQUENCE [LARGE SCALE GENOMIC DNA]</scope>
    <source>
        <strain evidence="1 2">SYSU G07066</strain>
    </source>
</reference>
<sequence>MAEEARARPRRLGTARVGTSGWTYPNWRGTFYPKGLKQADWLAWYAGRFDTVELNASFYRLPGPAMVARWAEIAPPGFLFAVKASRLLTHERRLAGCAEPLATFLERLAPLGDKLGPILFQLPPNLRPDLPLLESFLAGLPPSLRCAFEFREPGWWTDPVLRLLDRADAAFVSFELAELRSPRIATGSLAYVRLHGHERRYRGSYPERALADWARWLEAERGNGRDVLVYFDNTAEADDAVRNALSLRRLLGHDPAG</sequence>
<keyword evidence="2" id="KW-1185">Reference proteome</keyword>
<dbReference type="RefSeq" id="WP_418159055.1">
    <property type="nucleotide sequence ID" value="NZ_JBBLZC010000007.1"/>
</dbReference>
<dbReference type="Proteomes" id="UP001375743">
    <property type="component" value="Unassembled WGS sequence"/>
</dbReference>
<dbReference type="InterPro" id="IPR036520">
    <property type="entry name" value="UPF0759_sf"/>
</dbReference>